<dbReference type="Proteomes" id="UP001418222">
    <property type="component" value="Unassembled WGS sequence"/>
</dbReference>
<evidence type="ECO:0000313" key="3">
    <source>
        <dbReference type="Proteomes" id="UP001418222"/>
    </source>
</evidence>
<protein>
    <submittedName>
        <fullName evidence="2">Uncharacterized protein</fullName>
    </submittedName>
</protein>
<evidence type="ECO:0000313" key="2">
    <source>
        <dbReference type="EMBL" id="KAK8921276.1"/>
    </source>
</evidence>
<feature type="compositionally biased region" description="Basic and acidic residues" evidence="1">
    <location>
        <begin position="15"/>
        <end position="32"/>
    </location>
</feature>
<proteinExistence type="predicted"/>
<feature type="region of interest" description="Disordered" evidence="1">
    <location>
        <begin position="1"/>
        <end position="45"/>
    </location>
</feature>
<comment type="caution">
    <text evidence="2">The sequence shown here is derived from an EMBL/GenBank/DDBJ whole genome shotgun (WGS) entry which is preliminary data.</text>
</comment>
<sequence length="201" mass="21972">MCPRRAQARALQAPRNKERGRRSSDREQEADLHYAGSPRIDNRMEVADFGRGPEALTTAEDENVSEARDLGRRRRILAGRRQQLRKNRPESSIIRTGTSLAGFTTSRVTTLSTTTDISRWSKVRMKLEAHFTRMAHVGTVLRAAAERDRESGIGALASGGCGQYQGFSERQMRADRGFSGQQQSAAAASGGATTTGFGDAS</sequence>
<feature type="compositionally biased region" description="Low complexity" evidence="1">
    <location>
        <begin position="1"/>
        <end position="14"/>
    </location>
</feature>
<organism evidence="2 3">
    <name type="scientific">Platanthera zijinensis</name>
    <dbReference type="NCBI Taxonomy" id="2320716"/>
    <lineage>
        <taxon>Eukaryota</taxon>
        <taxon>Viridiplantae</taxon>
        <taxon>Streptophyta</taxon>
        <taxon>Embryophyta</taxon>
        <taxon>Tracheophyta</taxon>
        <taxon>Spermatophyta</taxon>
        <taxon>Magnoliopsida</taxon>
        <taxon>Liliopsida</taxon>
        <taxon>Asparagales</taxon>
        <taxon>Orchidaceae</taxon>
        <taxon>Orchidoideae</taxon>
        <taxon>Orchideae</taxon>
        <taxon>Orchidinae</taxon>
        <taxon>Platanthera</taxon>
    </lineage>
</organism>
<gene>
    <name evidence="2" type="ORF">KSP39_PZI020189</name>
</gene>
<evidence type="ECO:0000256" key="1">
    <source>
        <dbReference type="SAM" id="MobiDB-lite"/>
    </source>
</evidence>
<reference evidence="2 3" key="1">
    <citation type="journal article" date="2022" name="Nat. Plants">
        <title>Genomes of leafy and leafless Platanthera orchids illuminate the evolution of mycoheterotrophy.</title>
        <authorList>
            <person name="Li M.H."/>
            <person name="Liu K.W."/>
            <person name="Li Z."/>
            <person name="Lu H.C."/>
            <person name="Ye Q.L."/>
            <person name="Zhang D."/>
            <person name="Wang J.Y."/>
            <person name="Li Y.F."/>
            <person name="Zhong Z.M."/>
            <person name="Liu X."/>
            <person name="Yu X."/>
            <person name="Liu D.K."/>
            <person name="Tu X.D."/>
            <person name="Liu B."/>
            <person name="Hao Y."/>
            <person name="Liao X.Y."/>
            <person name="Jiang Y.T."/>
            <person name="Sun W.H."/>
            <person name="Chen J."/>
            <person name="Chen Y.Q."/>
            <person name="Ai Y."/>
            <person name="Zhai J.W."/>
            <person name="Wu S.S."/>
            <person name="Zhou Z."/>
            <person name="Hsiao Y.Y."/>
            <person name="Wu W.L."/>
            <person name="Chen Y.Y."/>
            <person name="Lin Y.F."/>
            <person name="Hsu J.L."/>
            <person name="Li C.Y."/>
            <person name="Wang Z.W."/>
            <person name="Zhao X."/>
            <person name="Zhong W.Y."/>
            <person name="Ma X.K."/>
            <person name="Ma L."/>
            <person name="Huang J."/>
            <person name="Chen G.Z."/>
            <person name="Huang M.Z."/>
            <person name="Huang L."/>
            <person name="Peng D.H."/>
            <person name="Luo Y.B."/>
            <person name="Zou S.Q."/>
            <person name="Chen S.P."/>
            <person name="Lan S."/>
            <person name="Tsai W.C."/>
            <person name="Van de Peer Y."/>
            <person name="Liu Z.J."/>
        </authorList>
    </citation>
    <scope>NUCLEOTIDE SEQUENCE [LARGE SCALE GENOMIC DNA]</scope>
    <source>
        <strain evidence="2">Lor287</strain>
    </source>
</reference>
<feature type="region of interest" description="Disordered" evidence="1">
    <location>
        <begin position="172"/>
        <end position="201"/>
    </location>
</feature>
<name>A0AAP0FWR8_9ASPA</name>
<dbReference type="AlphaFoldDB" id="A0AAP0FWR8"/>
<dbReference type="EMBL" id="JBBWWQ010000018">
    <property type="protein sequence ID" value="KAK8921276.1"/>
    <property type="molecule type" value="Genomic_DNA"/>
</dbReference>
<feature type="compositionally biased region" description="Low complexity" evidence="1">
    <location>
        <begin position="177"/>
        <end position="201"/>
    </location>
</feature>
<accession>A0AAP0FWR8</accession>
<keyword evidence="3" id="KW-1185">Reference proteome</keyword>